<keyword evidence="1" id="KW-0472">Membrane</keyword>
<dbReference type="AlphaFoldDB" id="A0A369TEN7"/>
<feature type="transmembrane region" description="Helical" evidence="1">
    <location>
        <begin position="68"/>
        <end position="89"/>
    </location>
</feature>
<evidence type="ECO:0000313" key="2">
    <source>
        <dbReference type="EMBL" id="RDD61396.1"/>
    </source>
</evidence>
<reference evidence="2 3" key="1">
    <citation type="submission" date="2018-07" db="EMBL/GenBank/DDBJ databases">
        <title>Venubactetium sediminum gen. nov., sp. nov., isolated from a marine solar saltern.</title>
        <authorList>
            <person name="Wang S."/>
        </authorList>
    </citation>
    <scope>NUCLEOTIDE SEQUENCE [LARGE SCALE GENOMIC DNA]</scope>
    <source>
        <strain evidence="2 3">WD2A32</strain>
    </source>
</reference>
<keyword evidence="3" id="KW-1185">Reference proteome</keyword>
<evidence type="ECO:0000256" key="1">
    <source>
        <dbReference type="SAM" id="Phobius"/>
    </source>
</evidence>
<dbReference type="EMBL" id="QPMH01000012">
    <property type="protein sequence ID" value="RDD61396.1"/>
    <property type="molecule type" value="Genomic_DNA"/>
</dbReference>
<protein>
    <submittedName>
        <fullName evidence="2">Uncharacterized protein</fullName>
    </submittedName>
</protein>
<feature type="transmembrane region" description="Helical" evidence="1">
    <location>
        <begin position="6"/>
        <end position="24"/>
    </location>
</feature>
<dbReference type="RefSeq" id="WP_114582648.1">
    <property type="nucleotide sequence ID" value="NZ_QPMH01000012.1"/>
</dbReference>
<gene>
    <name evidence="2" type="ORF">DRB17_13020</name>
</gene>
<keyword evidence="1" id="KW-0812">Transmembrane</keyword>
<proteinExistence type="predicted"/>
<sequence length="131" mass="12872">MLGWSVVIFAVAALGGLALAVMHFRSGGKERPSTGLAVVHGLAAALAVVLLIAGIANSAAGFSAGLSSLAVVALVLFVVAALGGAYLFLGKHLRGESLPSAVVVIHGGVAALAFVLLLVFVFSTPAAAAIL</sequence>
<feature type="transmembrane region" description="Helical" evidence="1">
    <location>
        <begin position="36"/>
        <end position="56"/>
    </location>
</feature>
<dbReference type="Proteomes" id="UP000253941">
    <property type="component" value="Unassembled WGS sequence"/>
</dbReference>
<comment type="caution">
    <text evidence="2">The sequence shown here is derived from an EMBL/GenBank/DDBJ whole genome shotgun (WGS) entry which is preliminary data.</text>
</comment>
<accession>A0A369TEN7</accession>
<keyword evidence="1" id="KW-1133">Transmembrane helix</keyword>
<evidence type="ECO:0000313" key="3">
    <source>
        <dbReference type="Proteomes" id="UP000253941"/>
    </source>
</evidence>
<organism evidence="2 3">
    <name type="scientific">Ferruginivarius sediminum</name>
    <dbReference type="NCBI Taxonomy" id="2661937"/>
    <lineage>
        <taxon>Bacteria</taxon>
        <taxon>Pseudomonadati</taxon>
        <taxon>Pseudomonadota</taxon>
        <taxon>Alphaproteobacteria</taxon>
        <taxon>Rhodospirillales</taxon>
        <taxon>Rhodospirillaceae</taxon>
        <taxon>Ferruginivarius</taxon>
    </lineage>
</organism>
<feature type="transmembrane region" description="Helical" evidence="1">
    <location>
        <begin position="101"/>
        <end position="122"/>
    </location>
</feature>
<name>A0A369TEN7_9PROT</name>